<dbReference type="PROSITE" id="PS50966">
    <property type="entry name" value="ZF_SWIM"/>
    <property type="match status" value="1"/>
</dbReference>
<keyword evidence="6" id="KW-0539">Nucleus</keyword>
<keyword evidence="4 6" id="KW-0862">Zinc</keyword>
<dbReference type="EMBL" id="KZ505135">
    <property type="protein sequence ID" value="PKU60374.1"/>
    <property type="molecule type" value="Genomic_DNA"/>
</dbReference>
<dbReference type="Proteomes" id="UP000233837">
    <property type="component" value="Unassembled WGS sequence"/>
</dbReference>
<name>A0A2I0VAE0_9ASPA</name>
<keyword evidence="9" id="KW-1185">Reference proteome</keyword>
<evidence type="ECO:0000256" key="4">
    <source>
        <dbReference type="ARBA" id="ARBA00022833"/>
    </source>
</evidence>
<dbReference type="GO" id="GO:0005634">
    <property type="term" value="C:nucleus"/>
    <property type="evidence" value="ECO:0007669"/>
    <property type="project" value="UniProtKB-SubCell"/>
</dbReference>
<dbReference type="GO" id="GO:0008270">
    <property type="term" value="F:zinc ion binding"/>
    <property type="evidence" value="ECO:0007669"/>
    <property type="project" value="UniProtKB-UniRule"/>
</dbReference>
<evidence type="ECO:0000256" key="6">
    <source>
        <dbReference type="RuleBase" id="RU367018"/>
    </source>
</evidence>
<reference evidence="8 9" key="1">
    <citation type="journal article" date="2016" name="Sci. Rep.">
        <title>The Dendrobium catenatum Lindl. genome sequence provides insights into polysaccharide synthase, floral development and adaptive evolution.</title>
        <authorList>
            <person name="Zhang G.Q."/>
            <person name="Xu Q."/>
            <person name="Bian C."/>
            <person name="Tsai W.C."/>
            <person name="Yeh C.M."/>
            <person name="Liu K.W."/>
            <person name="Yoshida K."/>
            <person name="Zhang L.S."/>
            <person name="Chang S.B."/>
            <person name="Chen F."/>
            <person name="Shi Y."/>
            <person name="Su Y.Y."/>
            <person name="Zhang Y.Q."/>
            <person name="Chen L.J."/>
            <person name="Yin Y."/>
            <person name="Lin M."/>
            <person name="Huang H."/>
            <person name="Deng H."/>
            <person name="Wang Z.W."/>
            <person name="Zhu S.L."/>
            <person name="Zhao X."/>
            <person name="Deng C."/>
            <person name="Niu S.C."/>
            <person name="Huang J."/>
            <person name="Wang M."/>
            <person name="Liu G.H."/>
            <person name="Yang H.J."/>
            <person name="Xiao X.J."/>
            <person name="Hsiao Y.Y."/>
            <person name="Wu W.L."/>
            <person name="Chen Y.Y."/>
            <person name="Mitsuda N."/>
            <person name="Ohme-Takagi M."/>
            <person name="Luo Y.B."/>
            <person name="Van de Peer Y."/>
            <person name="Liu Z.J."/>
        </authorList>
    </citation>
    <scope>NUCLEOTIDE SEQUENCE [LARGE SCALE GENOMIC DNA]</scope>
    <source>
        <tissue evidence="8">The whole plant</tissue>
    </source>
</reference>
<dbReference type="AlphaFoldDB" id="A0A2I0VAE0"/>
<organism evidence="8 9">
    <name type="scientific">Dendrobium catenatum</name>
    <dbReference type="NCBI Taxonomy" id="906689"/>
    <lineage>
        <taxon>Eukaryota</taxon>
        <taxon>Viridiplantae</taxon>
        <taxon>Streptophyta</taxon>
        <taxon>Embryophyta</taxon>
        <taxon>Tracheophyta</taxon>
        <taxon>Spermatophyta</taxon>
        <taxon>Magnoliopsida</taxon>
        <taxon>Liliopsida</taxon>
        <taxon>Asparagales</taxon>
        <taxon>Orchidaceae</taxon>
        <taxon>Epidendroideae</taxon>
        <taxon>Malaxideae</taxon>
        <taxon>Dendrobiinae</taxon>
        <taxon>Dendrobium</taxon>
    </lineage>
</organism>
<sequence>MKSSPILNQAIKFYSKKLYSFFEEEFLHGLGGLNIEHSSSDLSIFSVTNIDNSTDSHNWIVNFNSLEGTIECSCAKFEMMGILCSHCMRVMRQLDIVNIPIKYLLPRWSDNARKDLYSDGKIPCLGINACQPIEGSTNLMFRNYIYMLICI</sequence>
<proteinExistence type="inferred from homology"/>
<protein>
    <recommendedName>
        <fullName evidence="6">Protein FAR1-RELATED SEQUENCE</fullName>
    </recommendedName>
</protein>
<evidence type="ECO:0000256" key="1">
    <source>
        <dbReference type="ARBA" id="ARBA00005889"/>
    </source>
</evidence>
<dbReference type="GO" id="GO:0006355">
    <property type="term" value="P:regulation of DNA-templated transcription"/>
    <property type="evidence" value="ECO:0007669"/>
    <property type="project" value="UniProtKB-UniRule"/>
</dbReference>
<dbReference type="SMART" id="SM00575">
    <property type="entry name" value="ZnF_PMZ"/>
    <property type="match status" value="1"/>
</dbReference>
<reference evidence="8 9" key="2">
    <citation type="journal article" date="2017" name="Nature">
        <title>The Apostasia genome and the evolution of orchids.</title>
        <authorList>
            <person name="Zhang G.Q."/>
            <person name="Liu K.W."/>
            <person name="Li Z."/>
            <person name="Lohaus R."/>
            <person name="Hsiao Y.Y."/>
            <person name="Niu S.C."/>
            <person name="Wang J.Y."/>
            <person name="Lin Y.C."/>
            <person name="Xu Q."/>
            <person name="Chen L.J."/>
            <person name="Yoshida K."/>
            <person name="Fujiwara S."/>
            <person name="Wang Z.W."/>
            <person name="Zhang Y.Q."/>
            <person name="Mitsuda N."/>
            <person name="Wang M."/>
            <person name="Liu G.H."/>
            <person name="Pecoraro L."/>
            <person name="Huang H.X."/>
            <person name="Xiao X.J."/>
            <person name="Lin M."/>
            <person name="Wu X.Y."/>
            <person name="Wu W.L."/>
            <person name="Chen Y.Y."/>
            <person name="Chang S.B."/>
            <person name="Sakamoto S."/>
            <person name="Ohme-Takagi M."/>
            <person name="Yagi M."/>
            <person name="Zeng S.J."/>
            <person name="Shen C.Y."/>
            <person name="Yeh C.M."/>
            <person name="Luo Y.B."/>
            <person name="Tsai W.C."/>
            <person name="Van de Peer Y."/>
            <person name="Liu Z.J."/>
        </authorList>
    </citation>
    <scope>NUCLEOTIDE SEQUENCE [LARGE SCALE GENOMIC DNA]</scope>
    <source>
        <tissue evidence="8">The whole plant</tissue>
    </source>
</reference>
<feature type="domain" description="SWIM-type" evidence="7">
    <location>
        <begin position="59"/>
        <end position="95"/>
    </location>
</feature>
<evidence type="ECO:0000313" key="9">
    <source>
        <dbReference type="Proteomes" id="UP000233837"/>
    </source>
</evidence>
<evidence type="ECO:0000259" key="7">
    <source>
        <dbReference type="PROSITE" id="PS50966"/>
    </source>
</evidence>
<dbReference type="InterPro" id="IPR006564">
    <property type="entry name" value="Znf_PMZ"/>
</dbReference>
<dbReference type="PANTHER" id="PTHR31669">
    <property type="entry name" value="PROTEIN FAR1-RELATED SEQUENCE 10-RELATED"/>
    <property type="match status" value="1"/>
</dbReference>
<comment type="function">
    <text evidence="6">Putative transcription activator involved in regulating light control of development.</text>
</comment>
<comment type="similarity">
    <text evidence="1 6">Belongs to the FHY3/FAR1 family.</text>
</comment>
<accession>A0A2I0VAE0</accession>
<dbReference type="PANTHER" id="PTHR31669:SF302">
    <property type="entry name" value="PROTEIN FAR1-RELATED SEQUENCE"/>
    <property type="match status" value="1"/>
</dbReference>
<comment type="subcellular location">
    <subcellularLocation>
        <location evidence="6">Nucleus</location>
    </subcellularLocation>
</comment>
<dbReference type="InterPro" id="IPR007527">
    <property type="entry name" value="Znf_SWIM"/>
</dbReference>
<dbReference type="InterPro" id="IPR031052">
    <property type="entry name" value="FHY3/FAR1"/>
</dbReference>
<evidence type="ECO:0000256" key="5">
    <source>
        <dbReference type="PROSITE-ProRule" id="PRU00325"/>
    </source>
</evidence>
<evidence type="ECO:0000313" key="8">
    <source>
        <dbReference type="EMBL" id="PKU60374.1"/>
    </source>
</evidence>
<dbReference type="Pfam" id="PF04434">
    <property type="entry name" value="SWIM"/>
    <property type="match status" value="1"/>
</dbReference>
<evidence type="ECO:0000256" key="2">
    <source>
        <dbReference type="ARBA" id="ARBA00022723"/>
    </source>
</evidence>
<keyword evidence="2 6" id="KW-0479">Metal-binding</keyword>
<evidence type="ECO:0000256" key="3">
    <source>
        <dbReference type="ARBA" id="ARBA00022771"/>
    </source>
</evidence>
<gene>
    <name evidence="8" type="primary">FRS5</name>
    <name evidence="8" type="ORF">MA16_Dca027783</name>
</gene>
<keyword evidence="3 5" id="KW-0863">Zinc-finger</keyword>